<keyword evidence="3" id="KW-1185">Reference proteome</keyword>
<feature type="transmembrane region" description="Helical" evidence="1">
    <location>
        <begin position="278"/>
        <end position="298"/>
    </location>
</feature>
<dbReference type="AlphaFoldDB" id="A0A1V6M2C6"/>
<keyword evidence="1" id="KW-0812">Transmembrane</keyword>
<organism evidence="2 3">
    <name type="scientific">Candidatus Brocadia sapporoensis</name>
    <dbReference type="NCBI Taxonomy" id="392547"/>
    <lineage>
        <taxon>Bacteria</taxon>
        <taxon>Pseudomonadati</taxon>
        <taxon>Planctomycetota</taxon>
        <taxon>Candidatus Brocadiia</taxon>
        <taxon>Candidatus Brocadiales</taxon>
        <taxon>Candidatus Brocadiaceae</taxon>
        <taxon>Candidatus Brocadia</taxon>
    </lineage>
</organism>
<protein>
    <submittedName>
        <fullName evidence="2">Uncharacterized protein</fullName>
    </submittedName>
</protein>
<name>A0A1V6M2C6_9BACT</name>
<dbReference type="Proteomes" id="UP000242219">
    <property type="component" value="Unassembled WGS sequence"/>
</dbReference>
<keyword evidence="1" id="KW-1133">Transmembrane helix</keyword>
<proteinExistence type="predicted"/>
<reference evidence="2 3" key="1">
    <citation type="journal article" date="2016" name="Genome Announc.">
        <title>Draft Genome Sequence of the Anaerobic Ammonium-Oxidizing Bacterium 'Candidatus Brocadia sp. 40'.</title>
        <authorList>
            <person name="Ali M."/>
            <person name="Haroon M.F."/>
            <person name="Narita Y."/>
            <person name="Zhang L."/>
            <person name="Rangel Shaw D."/>
            <person name="Okabe S."/>
            <person name="Saikaly P.E."/>
        </authorList>
    </citation>
    <scope>NUCLEOTIDE SEQUENCE [LARGE SCALE GENOMIC DNA]</scope>
    <source>
        <strain evidence="2 3">40</strain>
    </source>
</reference>
<gene>
    <name evidence="2" type="ORF">BIY37_02865</name>
</gene>
<comment type="caution">
    <text evidence="2">The sequence shown here is derived from an EMBL/GenBank/DDBJ whole genome shotgun (WGS) entry which is preliminary data.</text>
</comment>
<evidence type="ECO:0000313" key="3">
    <source>
        <dbReference type="Proteomes" id="UP000242219"/>
    </source>
</evidence>
<keyword evidence="1" id="KW-0472">Membrane</keyword>
<accession>A0A1V6M2C6</accession>
<sequence>MPIMCATSPELDCIRIFHYISGLQGGTDKLCLSVDIFQIRAYIQTIKKKVESKFCKKLESGLRIELYVSEQGLALLEPNPGIDGVAKELDRVRLGLEQLTAKECLNNLTDLQVRLSRVGGKMITTLIASQSILPEVRLSAAKRSGEKEAIALARRLMSVPRPIKVTSLTPPDELHVDRQVVLELSDLDPSWGIGVNIIIDFGDGTPYAKFTAEQIRHGTRLTHRFKRPKQMEVHAFVAEDFIPGTLSSVGKILGEGKVKLEILPSSIHAAQALADRFLNLRFCLALIIGLLIQGWRFYGKRPFGIMNRDYLEAFALGIGIDASTLGLTEVLTKLGLSI</sequence>
<evidence type="ECO:0000256" key="1">
    <source>
        <dbReference type="SAM" id="Phobius"/>
    </source>
</evidence>
<evidence type="ECO:0000313" key="2">
    <source>
        <dbReference type="EMBL" id="OQD46520.1"/>
    </source>
</evidence>
<dbReference type="EMBL" id="MJUW02000030">
    <property type="protein sequence ID" value="OQD46520.1"/>
    <property type="molecule type" value="Genomic_DNA"/>
</dbReference>